<organism evidence="6 7">
    <name type="scientific">Vitrella brassicaformis (strain CCMP3155)</name>
    <dbReference type="NCBI Taxonomy" id="1169540"/>
    <lineage>
        <taxon>Eukaryota</taxon>
        <taxon>Sar</taxon>
        <taxon>Alveolata</taxon>
        <taxon>Colpodellida</taxon>
        <taxon>Vitrellaceae</taxon>
        <taxon>Vitrella</taxon>
    </lineage>
</organism>
<proteinExistence type="inferred from homology"/>
<dbReference type="OrthoDB" id="29145at2759"/>
<dbReference type="Pfam" id="PF16186">
    <property type="entry name" value="Arm_3"/>
    <property type="match status" value="1"/>
</dbReference>
<evidence type="ECO:0000313" key="7">
    <source>
        <dbReference type="Proteomes" id="UP000041254"/>
    </source>
</evidence>
<dbReference type="Pfam" id="PF00514">
    <property type="entry name" value="Arm"/>
    <property type="match status" value="4"/>
</dbReference>
<feature type="repeat" description="ARM" evidence="4">
    <location>
        <begin position="231"/>
        <end position="273"/>
    </location>
</feature>
<dbReference type="InterPro" id="IPR000225">
    <property type="entry name" value="Armadillo"/>
</dbReference>
<dbReference type="Proteomes" id="UP000041254">
    <property type="component" value="Unassembled WGS sequence"/>
</dbReference>
<feature type="compositionally biased region" description="Low complexity" evidence="5">
    <location>
        <begin position="583"/>
        <end position="596"/>
    </location>
</feature>
<feature type="region of interest" description="Disordered" evidence="5">
    <location>
        <begin position="581"/>
        <end position="604"/>
    </location>
</feature>
<gene>
    <name evidence="6" type="ORF">Vbra_19577</name>
</gene>
<keyword evidence="3" id="KW-0653">Protein transport</keyword>
<feature type="repeat" description="ARM" evidence="4">
    <location>
        <begin position="188"/>
        <end position="232"/>
    </location>
</feature>
<dbReference type="AlphaFoldDB" id="A0A0G4H3F8"/>
<dbReference type="PANTHER" id="PTHR23316">
    <property type="entry name" value="IMPORTIN ALPHA"/>
    <property type="match status" value="1"/>
</dbReference>
<evidence type="ECO:0000256" key="4">
    <source>
        <dbReference type="PROSITE-ProRule" id="PRU00259"/>
    </source>
</evidence>
<reference evidence="6 7" key="1">
    <citation type="submission" date="2014-11" db="EMBL/GenBank/DDBJ databases">
        <authorList>
            <person name="Zhu J."/>
            <person name="Qi W."/>
            <person name="Song R."/>
        </authorList>
    </citation>
    <scope>NUCLEOTIDE SEQUENCE [LARGE SCALE GENOMIC DNA]</scope>
</reference>
<protein>
    <recommendedName>
        <fullName evidence="8">Importin subunit alpha</fullName>
    </recommendedName>
</protein>
<accession>A0A0G4H3F8</accession>
<dbReference type="EMBL" id="CDMY01000973">
    <property type="protein sequence ID" value="CEM38238.1"/>
    <property type="molecule type" value="Genomic_DNA"/>
</dbReference>
<dbReference type="SUPFAM" id="SSF48371">
    <property type="entry name" value="ARM repeat"/>
    <property type="match status" value="2"/>
</dbReference>
<dbReference type="OMA" id="SATIHNT"/>
<evidence type="ECO:0008006" key="8">
    <source>
        <dbReference type="Google" id="ProtNLM"/>
    </source>
</evidence>
<comment type="similarity">
    <text evidence="1">Belongs to the importin alpha family.</text>
</comment>
<dbReference type="VEuPathDB" id="CryptoDB:Vbra_19577"/>
<dbReference type="InterPro" id="IPR032413">
    <property type="entry name" value="Arm_3"/>
</dbReference>
<dbReference type="Gene3D" id="1.25.10.10">
    <property type="entry name" value="Leucine-rich Repeat Variant"/>
    <property type="match status" value="2"/>
</dbReference>
<evidence type="ECO:0000256" key="2">
    <source>
        <dbReference type="ARBA" id="ARBA00022448"/>
    </source>
</evidence>
<dbReference type="STRING" id="1169540.A0A0G4H3F8"/>
<evidence type="ECO:0000256" key="5">
    <source>
        <dbReference type="SAM" id="MobiDB-lite"/>
    </source>
</evidence>
<dbReference type="PROSITE" id="PS50176">
    <property type="entry name" value="ARM_REPEAT"/>
    <property type="match status" value="2"/>
</dbReference>
<evidence type="ECO:0000256" key="3">
    <source>
        <dbReference type="ARBA" id="ARBA00022927"/>
    </source>
</evidence>
<sequence>MTTPQLVKRLSGHLSFVKLSALRELHQRIEKDAQAAIDAIGDVSVLVGLLSSCCRSTATEAAKCLAAIAAAAADVVIDARQRAAPADALVETDAIDALVEADAISGLLQQLSWPDLAVRVYVASALCSIATSRRQRVVVGVSMTSLLGVMARGLNGGDAAIQLEAATAVRELFAIEGVPPIQEAVDAGVIQPLVGLLSDSGRPTLQGDAACALANIATGTSEQTQAIVDAGGIPPLIQLLSSPDGDVRHQAVCALGNIAVGGPAARDLVLAAGVMEPLLKVLRESKKVSMLRSASRTLANLCSRQPPPPFELVSPAVPVVAELIRRPDQDAKVLRQGCLALSHLTYEGPDEAIEAVVGSGVCSRLVELMGGHDSHTVRRHALCAFGKIVAGSEVHTQEMVDCGAIPSLKALLSSPRRNVRKGACFAIFNIMRGNRDQVQAVIDSGVVPQVIIMATTDVPSVQKGALSVIINGVGLGSQAQVEYLVGCGCVGPLCDLLVDGIEVAILGGALVAIHNFLCVGEQVQARDGLPHNPYCDVIEQADGQNRISQLTHHRDENIRNYSSAILATHWNIMVDIDSDTDAGSDGTDSTNTSSDETLSEDNVE</sequence>
<keyword evidence="2" id="KW-0813">Transport</keyword>
<evidence type="ECO:0000313" key="6">
    <source>
        <dbReference type="EMBL" id="CEM38238.1"/>
    </source>
</evidence>
<keyword evidence="7" id="KW-1185">Reference proteome</keyword>
<evidence type="ECO:0000256" key="1">
    <source>
        <dbReference type="ARBA" id="ARBA00010394"/>
    </source>
</evidence>
<dbReference type="InParanoid" id="A0A0G4H3F8"/>
<dbReference type="PhylomeDB" id="A0A0G4H3F8"/>
<dbReference type="GO" id="GO:0015031">
    <property type="term" value="P:protein transport"/>
    <property type="evidence" value="ECO:0007669"/>
    <property type="project" value="UniProtKB-KW"/>
</dbReference>
<dbReference type="SMART" id="SM00185">
    <property type="entry name" value="ARM"/>
    <property type="match status" value="9"/>
</dbReference>
<name>A0A0G4H3F8_VITBC</name>
<dbReference type="InterPro" id="IPR016024">
    <property type="entry name" value="ARM-type_fold"/>
</dbReference>
<dbReference type="InterPro" id="IPR011989">
    <property type="entry name" value="ARM-like"/>
</dbReference>